<dbReference type="GO" id="GO:0000271">
    <property type="term" value="P:polysaccharide biosynthetic process"/>
    <property type="evidence" value="ECO:0007669"/>
    <property type="project" value="InterPro"/>
</dbReference>
<evidence type="ECO:0000259" key="7">
    <source>
        <dbReference type="Pfam" id="PF04138"/>
    </source>
</evidence>
<gene>
    <name evidence="8" type="ORF">COU22_00275</name>
</gene>
<comment type="subcellular location">
    <subcellularLocation>
        <location evidence="1">Membrane</location>
        <topology evidence="1">Multi-pass membrane protein</topology>
    </subcellularLocation>
</comment>
<evidence type="ECO:0000256" key="4">
    <source>
        <dbReference type="ARBA" id="ARBA00022989"/>
    </source>
</evidence>
<name>A0A2M6WDA7_9BACT</name>
<dbReference type="GO" id="GO:0005886">
    <property type="term" value="C:plasma membrane"/>
    <property type="evidence" value="ECO:0007669"/>
    <property type="project" value="TreeGrafter"/>
</dbReference>
<organism evidence="8 9">
    <name type="scientific">Candidatus Komeilibacteria bacterium CG10_big_fil_rev_8_21_14_0_10_41_13</name>
    <dbReference type="NCBI Taxonomy" id="1974476"/>
    <lineage>
        <taxon>Bacteria</taxon>
        <taxon>Candidatus Komeiliibacteriota</taxon>
    </lineage>
</organism>
<sequence>MIEKFIHSIIGQKLLGKLPFLRQFIRFALVGIINTIIDFGVYLLLTRIVILTNNHNYLLANAIAFITAATNSYFLNKYWTFLNSEKENEVYQYCKFVLFNFLGLVIVEAILYLLVYYFGVYDIFAKMIAMLFNVWLMFYLTRKFVFREMKRF</sequence>
<feature type="transmembrane region" description="Helical" evidence="6">
    <location>
        <begin position="123"/>
        <end position="141"/>
    </location>
</feature>
<keyword evidence="5 6" id="KW-0472">Membrane</keyword>
<protein>
    <recommendedName>
        <fullName evidence="7">GtrA/DPMS transmembrane domain-containing protein</fullName>
    </recommendedName>
</protein>
<feature type="transmembrane region" description="Helical" evidence="6">
    <location>
        <begin position="96"/>
        <end position="117"/>
    </location>
</feature>
<evidence type="ECO:0000313" key="9">
    <source>
        <dbReference type="Proteomes" id="UP000230543"/>
    </source>
</evidence>
<keyword evidence="4 6" id="KW-1133">Transmembrane helix</keyword>
<evidence type="ECO:0000256" key="5">
    <source>
        <dbReference type="ARBA" id="ARBA00023136"/>
    </source>
</evidence>
<dbReference type="Proteomes" id="UP000230543">
    <property type="component" value="Unassembled WGS sequence"/>
</dbReference>
<comment type="caution">
    <text evidence="8">The sequence shown here is derived from an EMBL/GenBank/DDBJ whole genome shotgun (WGS) entry which is preliminary data.</text>
</comment>
<evidence type="ECO:0000256" key="2">
    <source>
        <dbReference type="ARBA" id="ARBA00009399"/>
    </source>
</evidence>
<evidence type="ECO:0000256" key="3">
    <source>
        <dbReference type="ARBA" id="ARBA00022692"/>
    </source>
</evidence>
<evidence type="ECO:0000313" key="8">
    <source>
        <dbReference type="EMBL" id="PIT90781.1"/>
    </source>
</evidence>
<feature type="transmembrane region" description="Helical" evidence="6">
    <location>
        <begin position="57"/>
        <end position="75"/>
    </location>
</feature>
<feature type="domain" description="GtrA/DPMS transmembrane" evidence="7">
    <location>
        <begin position="26"/>
        <end position="146"/>
    </location>
</feature>
<evidence type="ECO:0000256" key="1">
    <source>
        <dbReference type="ARBA" id="ARBA00004141"/>
    </source>
</evidence>
<dbReference type="InterPro" id="IPR051401">
    <property type="entry name" value="GtrA_CellWall_Glycosyl"/>
</dbReference>
<dbReference type="InterPro" id="IPR007267">
    <property type="entry name" value="GtrA_DPMS_TM"/>
</dbReference>
<dbReference type="PANTHER" id="PTHR38459">
    <property type="entry name" value="PROPHAGE BACTOPRENOL-LINKED GLUCOSE TRANSLOCASE HOMOLOG"/>
    <property type="match status" value="1"/>
</dbReference>
<dbReference type="Pfam" id="PF04138">
    <property type="entry name" value="GtrA_DPMS_TM"/>
    <property type="match status" value="1"/>
</dbReference>
<dbReference type="PANTHER" id="PTHR38459:SF1">
    <property type="entry name" value="PROPHAGE BACTOPRENOL-LINKED GLUCOSE TRANSLOCASE HOMOLOG"/>
    <property type="match status" value="1"/>
</dbReference>
<comment type="similarity">
    <text evidence="2">Belongs to the GtrA family.</text>
</comment>
<reference evidence="9" key="1">
    <citation type="submission" date="2017-09" db="EMBL/GenBank/DDBJ databases">
        <title>Depth-based differentiation of microbial function through sediment-hosted aquifers and enrichment of novel symbionts in the deep terrestrial subsurface.</title>
        <authorList>
            <person name="Probst A.J."/>
            <person name="Ladd B."/>
            <person name="Jarett J.K."/>
            <person name="Geller-Mcgrath D.E."/>
            <person name="Sieber C.M.K."/>
            <person name="Emerson J.B."/>
            <person name="Anantharaman K."/>
            <person name="Thomas B.C."/>
            <person name="Malmstrom R."/>
            <person name="Stieglmeier M."/>
            <person name="Klingl A."/>
            <person name="Woyke T."/>
            <person name="Ryan C.M."/>
            <person name="Banfield J.F."/>
        </authorList>
    </citation>
    <scope>NUCLEOTIDE SEQUENCE [LARGE SCALE GENOMIC DNA]</scope>
</reference>
<dbReference type="EMBL" id="PFBO01000010">
    <property type="protein sequence ID" value="PIT90781.1"/>
    <property type="molecule type" value="Genomic_DNA"/>
</dbReference>
<accession>A0A2M6WDA7</accession>
<keyword evidence="3 6" id="KW-0812">Transmembrane</keyword>
<dbReference type="AlphaFoldDB" id="A0A2M6WDA7"/>
<evidence type="ECO:0000256" key="6">
    <source>
        <dbReference type="SAM" id="Phobius"/>
    </source>
</evidence>
<feature type="transmembrane region" description="Helical" evidence="6">
    <location>
        <begin position="24"/>
        <end position="45"/>
    </location>
</feature>
<proteinExistence type="inferred from homology"/>